<protein>
    <submittedName>
        <fullName evidence="1">(pine wood nematode) hypothetical protein</fullName>
    </submittedName>
</protein>
<evidence type="ECO:0000313" key="1">
    <source>
        <dbReference type="EMBL" id="CAD5227467.1"/>
    </source>
</evidence>
<proteinExistence type="predicted"/>
<organism evidence="1 2">
    <name type="scientific">Bursaphelenchus xylophilus</name>
    <name type="common">Pinewood nematode worm</name>
    <name type="synonym">Aphelenchoides xylophilus</name>
    <dbReference type="NCBI Taxonomy" id="6326"/>
    <lineage>
        <taxon>Eukaryota</taxon>
        <taxon>Metazoa</taxon>
        <taxon>Ecdysozoa</taxon>
        <taxon>Nematoda</taxon>
        <taxon>Chromadorea</taxon>
        <taxon>Rhabditida</taxon>
        <taxon>Tylenchina</taxon>
        <taxon>Tylenchomorpha</taxon>
        <taxon>Aphelenchoidea</taxon>
        <taxon>Aphelenchoididae</taxon>
        <taxon>Bursaphelenchus</taxon>
    </lineage>
</organism>
<accession>A0A7I8WVR4</accession>
<dbReference type="InterPro" id="IPR004245">
    <property type="entry name" value="DUF229"/>
</dbReference>
<dbReference type="EMBL" id="CAJFCV020000004">
    <property type="protein sequence ID" value="CAG9117754.1"/>
    <property type="molecule type" value="Genomic_DNA"/>
</dbReference>
<dbReference type="GO" id="GO:0005615">
    <property type="term" value="C:extracellular space"/>
    <property type="evidence" value="ECO:0007669"/>
    <property type="project" value="TreeGrafter"/>
</dbReference>
<gene>
    <name evidence="1" type="ORF">BXYJ_LOCUS9964</name>
</gene>
<sequence length="250" mass="29231">MTANSHTFLMADHGIQLFDDETMFTDKFEAFNPLLVYIPPDELRRNPTAKTQLEDNTKQIVTHYDTYTTFIDILKHGTMMTEDYNFTAEIPTALRKFDGSSLLRPLKQPRSCKDLSIDFEGCMYKYLQPVRGRNVEKLGWRLAEASVEKMNLVKNQTWAKSYCVDLIVWKEFIPYVEEYRPQFYQDPIYQVTFKTYPGGGLYMPFLQVDVTDNINFYRKFRLGVSKPNNNSPIYMADQEKCFPSTNSMSV</sequence>
<dbReference type="PANTHER" id="PTHR10974:SF75">
    <property type="entry name" value="SULFATASE DOMAIN-CONTAINING PROTEIN"/>
    <property type="match status" value="1"/>
</dbReference>
<dbReference type="Proteomes" id="UP000659654">
    <property type="component" value="Unassembled WGS sequence"/>
</dbReference>
<dbReference type="Proteomes" id="UP000582659">
    <property type="component" value="Unassembled WGS sequence"/>
</dbReference>
<name>A0A7I8WVR4_BURXY</name>
<dbReference type="OrthoDB" id="5876542at2759"/>
<comment type="caution">
    <text evidence="1">The sequence shown here is derived from an EMBL/GenBank/DDBJ whole genome shotgun (WGS) entry which is preliminary data.</text>
</comment>
<dbReference type="PANTHER" id="PTHR10974">
    <property type="entry name" value="FI08016P-RELATED"/>
    <property type="match status" value="1"/>
</dbReference>
<evidence type="ECO:0000313" key="2">
    <source>
        <dbReference type="Proteomes" id="UP000659654"/>
    </source>
</evidence>
<dbReference type="EMBL" id="CAJFDI010000004">
    <property type="protein sequence ID" value="CAD5227467.1"/>
    <property type="molecule type" value="Genomic_DNA"/>
</dbReference>
<dbReference type="AlphaFoldDB" id="A0A7I8WVR4"/>
<keyword evidence="2" id="KW-1185">Reference proteome</keyword>
<dbReference type="Pfam" id="PF02995">
    <property type="entry name" value="DUF229"/>
    <property type="match status" value="1"/>
</dbReference>
<reference evidence="1" key="1">
    <citation type="submission" date="2020-09" db="EMBL/GenBank/DDBJ databases">
        <authorList>
            <person name="Kikuchi T."/>
        </authorList>
    </citation>
    <scope>NUCLEOTIDE SEQUENCE</scope>
    <source>
        <strain evidence="1">Ka4C1</strain>
    </source>
</reference>